<keyword evidence="1" id="KW-0175">Coiled coil</keyword>
<name>A0A1G2DE35_9BACT</name>
<dbReference type="AlphaFoldDB" id="A0A1G2DE35"/>
<dbReference type="Gene3D" id="3.30.1380.10">
    <property type="match status" value="1"/>
</dbReference>
<dbReference type="InterPro" id="IPR052179">
    <property type="entry name" value="DD-CPase-like"/>
</dbReference>
<dbReference type="GO" id="GO:0006508">
    <property type="term" value="P:proteolysis"/>
    <property type="evidence" value="ECO:0007669"/>
    <property type="project" value="InterPro"/>
</dbReference>
<keyword evidence="2" id="KW-1133">Transmembrane helix</keyword>
<keyword evidence="2" id="KW-0812">Transmembrane</keyword>
<dbReference type="Proteomes" id="UP000178534">
    <property type="component" value="Unassembled WGS sequence"/>
</dbReference>
<feature type="coiled-coil region" evidence="1">
    <location>
        <begin position="27"/>
        <end position="93"/>
    </location>
</feature>
<dbReference type="CDD" id="cd14852">
    <property type="entry name" value="LD-carboxypeptidase"/>
    <property type="match status" value="1"/>
</dbReference>
<feature type="transmembrane region" description="Helical" evidence="2">
    <location>
        <begin position="6"/>
        <end position="25"/>
    </location>
</feature>
<dbReference type="STRING" id="1798665.A2942_01935"/>
<dbReference type="InterPro" id="IPR009045">
    <property type="entry name" value="Zn_M74/Hedgehog-like"/>
</dbReference>
<protein>
    <recommendedName>
        <fullName evidence="3">D-alanyl-D-alanine carboxypeptidase-like core domain-containing protein</fullName>
    </recommendedName>
</protein>
<accession>A0A1G2DE35</accession>
<dbReference type="PANTHER" id="PTHR34385">
    <property type="entry name" value="D-ALANYL-D-ALANINE CARBOXYPEPTIDASE"/>
    <property type="match status" value="1"/>
</dbReference>
<evidence type="ECO:0000256" key="2">
    <source>
        <dbReference type="SAM" id="Phobius"/>
    </source>
</evidence>
<keyword evidence="2" id="KW-0472">Membrane</keyword>
<dbReference type="InterPro" id="IPR003709">
    <property type="entry name" value="VanY-like_core_dom"/>
</dbReference>
<dbReference type="SUPFAM" id="SSF55166">
    <property type="entry name" value="Hedgehog/DD-peptidase"/>
    <property type="match status" value="1"/>
</dbReference>
<dbReference type="GO" id="GO:0008233">
    <property type="term" value="F:peptidase activity"/>
    <property type="evidence" value="ECO:0007669"/>
    <property type="project" value="InterPro"/>
</dbReference>
<dbReference type="EMBL" id="MHLP01000031">
    <property type="protein sequence ID" value="OGZ11904.1"/>
    <property type="molecule type" value="Genomic_DNA"/>
</dbReference>
<reference evidence="4 5" key="1">
    <citation type="journal article" date="2016" name="Nat. Commun.">
        <title>Thousands of microbial genomes shed light on interconnected biogeochemical processes in an aquifer system.</title>
        <authorList>
            <person name="Anantharaman K."/>
            <person name="Brown C.T."/>
            <person name="Hug L.A."/>
            <person name="Sharon I."/>
            <person name="Castelle C.J."/>
            <person name="Probst A.J."/>
            <person name="Thomas B.C."/>
            <person name="Singh A."/>
            <person name="Wilkins M.J."/>
            <person name="Karaoz U."/>
            <person name="Brodie E.L."/>
            <person name="Williams K.H."/>
            <person name="Hubbard S.S."/>
            <person name="Banfield J.F."/>
        </authorList>
    </citation>
    <scope>NUCLEOTIDE SEQUENCE [LARGE SCALE GENOMIC DNA]</scope>
</reference>
<dbReference type="Pfam" id="PF02557">
    <property type="entry name" value="VanY"/>
    <property type="match status" value="1"/>
</dbReference>
<proteinExistence type="predicted"/>
<evidence type="ECO:0000313" key="4">
    <source>
        <dbReference type="EMBL" id="OGZ11904.1"/>
    </source>
</evidence>
<evidence type="ECO:0000259" key="3">
    <source>
        <dbReference type="Pfam" id="PF02557"/>
    </source>
</evidence>
<evidence type="ECO:0000256" key="1">
    <source>
        <dbReference type="SAM" id="Coils"/>
    </source>
</evidence>
<evidence type="ECO:0000313" key="5">
    <source>
        <dbReference type="Proteomes" id="UP000178534"/>
    </source>
</evidence>
<sequence length="304" mass="35164">MHCTPSFLYALLGLSILLAVGSLAYRNFRLEEERSRLETELSTMREEYASTSVHLLADIDTLGQLLATTTKERDNLEENLEEEQILIDLMRSQVESVVGAVDTLKKINGIDRELLQKYSRVYFLNENYVPKDVVVIPDDYAYEPENKKPILDEVWPFLKQLIDDAAKEGIDLRVISGYRSFGTQGLLKSTYIVSYGNRYASQFSADQGYSEHQLGSTVDFTTLELGANFTAFGKTEAYRWLTDHAYEYGFVASYPKTNTYYIFEPWHWRFVGKKLAQELYANNKYFYDIPQRDIDTYIGFLFDN</sequence>
<organism evidence="4 5">
    <name type="scientific">Candidatus Lloydbacteria bacterium RIFCSPLOWO2_01_FULL_50_20</name>
    <dbReference type="NCBI Taxonomy" id="1798665"/>
    <lineage>
        <taxon>Bacteria</taxon>
        <taxon>Candidatus Lloydiibacteriota</taxon>
    </lineage>
</organism>
<comment type="caution">
    <text evidence="4">The sequence shown here is derived from an EMBL/GenBank/DDBJ whole genome shotgun (WGS) entry which is preliminary data.</text>
</comment>
<dbReference type="PANTHER" id="PTHR34385:SF1">
    <property type="entry name" value="PEPTIDOGLYCAN L-ALANYL-D-GLUTAMATE ENDOPEPTIDASE CWLK"/>
    <property type="match status" value="1"/>
</dbReference>
<dbReference type="InterPro" id="IPR058193">
    <property type="entry name" value="VanY/YodJ_core_dom"/>
</dbReference>
<feature type="domain" description="D-alanyl-D-alanine carboxypeptidase-like core" evidence="3">
    <location>
        <begin position="156"/>
        <end position="273"/>
    </location>
</feature>
<gene>
    <name evidence="4" type="ORF">A2942_01935</name>
</gene>